<dbReference type="SUPFAM" id="SSF101898">
    <property type="entry name" value="NHL repeat"/>
    <property type="match status" value="1"/>
</dbReference>
<protein>
    <recommendedName>
        <fullName evidence="2">N,N-dimethylformamidase beta subunit-like C-terminal domain-containing protein</fullName>
    </recommendedName>
</protein>
<dbReference type="PANTHER" id="PTHR46388:SF2">
    <property type="entry name" value="NHL REPEAT-CONTAINING PROTEIN 2"/>
    <property type="match status" value="1"/>
</dbReference>
<feature type="domain" description="N,N-dimethylformamidase beta subunit-like C-terminal" evidence="2">
    <location>
        <begin position="56"/>
        <end position="423"/>
    </location>
</feature>
<dbReference type="InterPro" id="IPR011042">
    <property type="entry name" value="6-blade_b-propeller_TolB-like"/>
</dbReference>
<dbReference type="Gene3D" id="2.120.10.30">
    <property type="entry name" value="TolB, C-terminal domain"/>
    <property type="match status" value="3"/>
</dbReference>
<evidence type="ECO:0000259" key="2">
    <source>
        <dbReference type="Pfam" id="PF20254"/>
    </source>
</evidence>
<dbReference type="InterPro" id="IPR046540">
    <property type="entry name" value="DMFA2_C"/>
</dbReference>
<feature type="region of interest" description="Disordered" evidence="1">
    <location>
        <begin position="292"/>
        <end position="312"/>
    </location>
</feature>
<dbReference type="EMBL" id="AP025591">
    <property type="protein sequence ID" value="BDG01102.1"/>
    <property type="molecule type" value="Genomic_DNA"/>
</dbReference>
<evidence type="ECO:0000313" key="4">
    <source>
        <dbReference type="Proteomes" id="UP001162891"/>
    </source>
</evidence>
<evidence type="ECO:0000313" key="3">
    <source>
        <dbReference type="EMBL" id="BDG01102.1"/>
    </source>
</evidence>
<sequence length="792" mass="81232">MNPIPAENANGGDWGWADGQAGGGHLEAYADRVSAHAGETTRIMARSDVARGVTWVLYRLGWYGGAGARAIASGGPATVGPQPPCPPAPGTGLVRCAWPAAFTIPIDGAAVSGLHVVKLLRDDGVVAFAPVVVVDERPADLLFQAAVNTWQAYNSWGGTSLYDDPGHVVSGSLPPLVSFDRPYGGSGGLGPMLYYELPFVRFAERNGYDVSYTTDVDVSVRGWRHVFRAGAVVVAGHDEYWSGAIRDTLEAVRDAGMPLLFFSANTGYWKIRYDDLAQAPANPRVIACYKSTQQDPGADPVSGPERTGRFRDPQIARPENGLVGAYYESWLLLSFPLVVTDPSSWLFAGTGLGAGDTLPLVVGVEYDVVGDNGADPPGLRVDARSPVLDAEGSPGFAAAVHYRAPSGALVFDAGSIRWPQGLDPSDDAYDPRVERMTANVLRQALGLDVPAGVGAGGVSRSVYAPPSGPFARSVTTRATGLSGPTGVAMLPDGTLAVAEPRNNRILRVTTAGAISVLAGDLAASRLPQFDGVPGLQARFDHPTSLLSMPDGSVLVSDTVSGCIRRIGTDPDHIVTTFAGAMGQPGRVDGSAANARFSFPMGLAYDALNRRVLVADSANDRVRAIDAAGNVTTLAGGAGRDVDGPGATAGFVYPTAVAAGPDGRVYVVSSVTGKVKAIGADPAHTVITLAGGALGAVDGRGNRARLAPQAGAVFTGGQLLVSDPAGFRVRAVLPGTGTTDTVVSTWAGTGAPGAVDGPGSTAELGLPAGLGLGANGCVYVADAANGAIRALNP</sequence>
<dbReference type="RefSeq" id="WP_248357479.1">
    <property type="nucleotide sequence ID" value="NZ_AP025591.1"/>
</dbReference>
<dbReference type="PANTHER" id="PTHR46388">
    <property type="entry name" value="NHL REPEAT-CONTAINING PROTEIN 2"/>
    <property type="match status" value="1"/>
</dbReference>
<evidence type="ECO:0000256" key="1">
    <source>
        <dbReference type="SAM" id="MobiDB-lite"/>
    </source>
</evidence>
<name>A0ABM7WNQ5_9BACT</name>
<gene>
    <name evidence="3" type="ORF">AMOR_00980</name>
</gene>
<proteinExistence type="predicted"/>
<reference evidence="4" key="1">
    <citation type="journal article" date="2022" name="Int. J. Syst. Evol. Microbiol.">
        <title>Anaeromyxobacter oryzae sp. nov., Anaeromyxobacter diazotrophicus sp. nov. and Anaeromyxobacter paludicola sp. nov., isolated from paddy soils.</title>
        <authorList>
            <person name="Itoh H."/>
            <person name="Xu Z."/>
            <person name="Mise K."/>
            <person name="Masuda Y."/>
            <person name="Ushijima N."/>
            <person name="Hayakawa C."/>
            <person name="Shiratori Y."/>
            <person name="Senoo K."/>
        </authorList>
    </citation>
    <scope>NUCLEOTIDE SEQUENCE [LARGE SCALE GENOMIC DNA]</scope>
    <source>
        <strain evidence="4">Red232</strain>
    </source>
</reference>
<dbReference type="Proteomes" id="UP001162891">
    <property type="component" value="Chromosome"/>
</dbReference>
<organism evidence="3 4">
    <name type="scientific">Anaeromyxobacter oryzae</name>
    <dbReference type="NCBI Taxonomy" id="2918170"/>
    <lineage>
        <taxon>Bacteria</taxon>
        <taxon>Pseudomonadati</taxon>
        <taxon>Myxococcota</taxon>
        <taxon>Myxococcia</taxon>
        <taxon>Myxococcales</taxon>
        <taxon>Cystobacterineae</taxon>
        <taxon>Anaeromyxobacteraceae</taxon>
        <taxon>Anaeromyxobacter</taxon>
    </lineage>
</organism>
<accession>A0ABM7WNQ5</accession>
<keyword evidence="4" id="KW-1185">Reference proteome</keyword>
<dbReference type="Pfam" id="PF20254">
    <property type="entry name" value="DMFA2_C"/>
    <property type="match status" value="1"/>
</dbReference>